<organism evidence="2 3">
    <name type="scientific">Paramagnetospirillum magnetotacticum MS-1</name>
    <dbReference type="NCBI Taxonomy" id="272627"/>
    <lineage>
        <taxon>Bacteria</taxon>
        <taxon>Pseudomonadati</taxon>
        <taxon>Pseudomonadota</taxon>
        <taxon>Alphaproteobacteria</taxon>
        <taxon>Rhodospirillales</taxon>
        <taxon>Magnetospirillaceae</taxon>
        <taxon>Paramagnetospirillum</taxon>
    </lineage>
</organism>
<dbReference type="RefSeq" id="WP_169746887.1">
    <property type="nucleotide sequence ID" value="NZ_JXSL01000027.1"/>
</dbReference>
<proteinExistence type="predicted"/>
<name>A0A0C2UBD0_PARME</name>
<keyword evidence="1" id="KW-1133">Transmembrane helix</keyword>
<dbReference type="AlphaFoldDB" id="A0A0C2UBD0"/>
<feature type="transmembrane region" description="Helical" evidence="1">
    <location>
        <begin position="16"/>
        <end position="39"/>
    </location>
</feature>
<keyword evidence="3" id="KW-1185">Reference proteome</keyword>
<evidence type="ECO:0000313" key="3">
    <source>
        <dbReference type="Proteomes" id="UP000031971"/>
    </source>
</evidence>
<evidence type="ECO:0000313" key="2">
    <source>
        <dbReference type="EMBL" id="KIL98802.1"/>
    </source>
</evidence>
<gene>
    <name evidence="2" type="ORF">CCC_02252</name>
</gene>
<accession>A0A0C2UBD0</accession>
<comment type="caution">
    <text evidence="2">The sequence shown here is derived from an EMBL/GenBank/DDBJ whole genome shotgun (WGS) entry which is preliminary data.</text>
</comment>
<evidence type="ECO:0000256" key="1">
    <source>
        <dbReference type="SAM" id="Phobius"/>
    </source>
</evidence>
<dbReference type="EMBL" id="JXSL01000027">
    <property type="protein sequence ID" value="KIL98802.1"/>
    <property type="molecule type" value="Genomic_DNA"/>
</dbReference>
<keyword evidence="1" id="KW-0812">Transmembrane</keyword>
<protein>
    <submittedName>
        <fullName evidence="2">Uncharacterized protein</fullName>
    </submittedName>
</protein>
<keyword evidence="1" id="KW-0472">Membrane</keyword>
<sequence length="47" mass="4817">MTAASTSKTECRVPRLLGYAAIVIAGTVIGATLFGWAIIGLTTVLAH</sequence>
<reference evidence="2 3" key="1">
    <citation type="submission" date="2015-01" db="EMBL/GenBank/DDBJ databases">
        <title>Genome Sequence of Magnetospirillum magnetotacticum Strain MS-1.</title>
        <authorList>
            <person name="Marinov G.K."/>
            <person name="Smalley M.D."/>
            <person name="DeSalvo G."/>
        </authorList>
    </citation>
    <scope>NUCLEOTIDE SEQUENCE [LARGE SCALE GENOMIC DNA]</scope>
    <source>
        <strain evidence="2 3">MS-1</strain>
    </source>
</reference>
<dbReference type="Proteomes" id="UP000031971">
    <property type="component" value="Unassembled WGS sequence"/>
</dbReference>